<feature type="domain" description="HTH arsR-type" evidence="1">
    <location>
        <begin position="25"/>
        <end position="106"/>
    </location>
</feature>
<dbReference type="Gene3D" id="1.10.10.10">
    <property type="entry name" value="Winged helix-like DNA-binding domain superfamily/Winged helix DNA-binding domain"/>
    <property type="match status" value="1"/>
</dbReference>
<dbReference type="CDD" id="cd00090">
    <property type="entry name" value="HTH_ARSR"/>
    <property type="match status" value="1"/>
</dbReference>
<evidence type="ECO:0000259" key="1">
    <source>
        <dbReference type="SMART" id="SM00418"/>
    </source>
</evidence>
<reference evidence="3" key="1">
    <citation type="journal article" date="2019" name="Int. J. Syst. Evol. Microbiol.">
        <title>The Global Catalogue of Microorganisms (GCM) 10K type strain sequencing project: providing services to taxonomists for standard genome sequencing and annotation.</title>
        <authorList>
            <consortium name="The Broad Institute Genomics Platform"/>
            <consortium name="The Broad Institute Genome Sequencing Center for Infectious Disease"/>
            <person name="Wu L."/>
            <person name="Ma J."/>
        </authorList>
    </citation>
    <scope>NUCLEOTIDE SEQUENCE [LARGE SCALE GENOMIC DNA]</scope>
    <source>
        <strain evidence="3">JCM 4738</strain>
    </source>
</reference>
<dbReference type="InterPro" id="IPR001845">
    <property type="entry name" value="HTH_ArsR_DNA-bd_dom"/>
</dbReference>
<dbReference type="EMBL" id="BMVP01000001">
    <property type="protein sequence ID" value="GHB41682.1"/>
    <property type="molecule type" value="Genomic_DNA"/>
</dbReference>
<dbReference type="InterPro" id="IPR036388">
    <property type="entry name" value="WH-like_DNA-bd_sf"/>
</dbReference>
<dbReference type="SMART" id="SM00418">
    <property type="entry name" value="HTH_ARSR"/>
    <property type="match status" value="1"/>
</dbReference>
<comment type="caution">
    <text evidence="2">The sequence shown here is derived from an EMBL/GenBank/DDBJ whole genome shotgun (WGS) entry which is preliminary data.</text>
</comment>
<dbReference type="Proteomes" id="UP000642673">
    <property type="component" value="Unassembled WGS sequence"/>
</dbReference>
<accession>A0ABQ3EIS8</accession>
<dbReference type="Pfam" id="PF12840">
    <property type="entry name" value="HTH_20"/>
    <property type="match status" value="1"/>
</dbReference>
<protein>
    <submittedName>
        <fullName evidence="2">Transcriptional regulator</fullName>
    </submittedName>
</protein>
<dbReference type="SUPFAM" id="SSF46785">
    <property type="entry name" value="Winged helix' DNA-binding domain"/>
    <property type="match status" value="1"/>
</dbReference>
<dbReference type="InterPro" id="IPR036390">
    <property type="entry name" value="WH_DNA-bd_sf"/>
</dbReference>
<dbReference type="InterPro" id="IPR011991">
    <property type="entry name" value="ArsR-like_HTH"/>
</dbReference>
<gene>
    <name evidence="2" type="ORF">GCM10010347_09240</name>
</gene>
<evidence type="ECO:0000313" key="2">
    <source>
        <dbReference type="EMBL" id="GHB41682.1"/>
    </source>
</evidence>
<organism evidence="2 3">
    <name type="scientific">Streptomyces cirratus</name>
    <dbReference type="NCBI Taxonomy" id="68187"/>
    <lineage>
        <taxon>Bacteria</taxon>
        <taxon>Bacillati</taxon>
        <taxon>Actinomycetota</taxon>
        <taxon>Actinomycetes</taxon>
        <taxon>Kitasatosporales</taxon>
        <taxon>Streptomycetaceae</taxon>
        <taxon>Streptomyces</taxon>
    </lineage>
</organism>
<evidence type="ECO:0000313" key="3">
    <source>
        <dbReference type="Proteomes" id="UP000642673"/>
    </source>
</evidence>
<sequence>MQPYGWPVPQTPEAPRPQLRTLDARSLRGLAHPLRMRMLAALRHEGPATASRLAERLGESSGSTSYHLRQLAAYGFVEDAPEHGKGRERWWKASHDGTRFDESLLYDDDPATRGAADFFLHEIATTHAQEVNSWLGNAHTWSAEWRRGSDLSDFTLHLTAEQALELIHRMHDLVNGYRDLPPAEGRQPVRVHTHAFPREGDPTRRSAGTA</sequence>
<keyword evidence="3" id="KW-1185">Reference proteome</keyword>
<proteinExistence type="predicted"/>
<name>A0ABQ3EIS8_9ACTN</name>